<gene>
    <name evidence="9" type="ORF">GQR93_03315</name>
</gene>
<dbReference type="InterPro" id="IPR038570">
    <property type="entry name" value="HicA_sf"/>
</dbReference>
<keyword evidence="7" id="KW-0346">Stress response</keyword>
<evidence type="ECO:0000256" key="3">
    <source>
        <dbReference type="ARBA" id="ARBA00022722"/>
    </source>
</evidence>
<dbReference type="Pfam" id="PF07927">
    <property type="entry name" value="HicA_toxin"/>
    <property type="match status" value="1"/>
</dbReference>
<protein>
    <submittedName>
        <fullName evidence="9">Addiction module toxin, HicA family</fullName>
    </submittedName>
</protein>
<accession>A0A6P1E7W0</accession>
<keyword evidence="5" id="KW-0378">Hydrolase</keyword>
<dbReference type="SUPFAM" id="SSF54786">
    <property type="entry name" value="YcfA/nrd intein domain"/>
    <property type="match status" value="1"/>
</dbReference>
<reference evidence="9 10" key="1">
    <citation type="submission" date="2019-12" db="EMBL/GenBank/DDBJ databases">
        <title>Lactobacillus hilgardii FLUB.</title>
        <authorList>
            <person name="Gustaw K."/>
        </authorList>
    </citation>
    <scope>NUCLEOTIDE SEQUENCE [LARGE SCALE GENOMIC DNA]</scope>
    <source>
        <strain evidence="9 10">FLUB</strain>
    </source>
</reference>
<dbReference type="AlphaFoldDB" id="A0A6P1E7W0"/>
<keyword evidence="3" id="KW-0540">Nuclease</keyword>
<evidence type="ECO:0000256" key="1">
    <source>
        <dbReference type="ARBA" id="ARBA00006620"/>
    </source>
</evidence>
<dbReference type="Gene3D" id="3.30.920.30">
    <property type="entry name" value="Hypothetical protein"/>
    <property type="match status" value="1"/>
</dbReference>
<proteinExistence type="inferred from homology"/>
<comment type="similarity">
    <text evidence="1">Belongs to the HicA mRNA interferase family.</text>
</comment>
<evidence type="ECO:0000256" key="5">
    <source>
        <dbReference type="ARBA" id="ARBA00022801"/>
    </source>
</evidence>
<dbReference type="EMBL" id="CP047121">
    <property type="protein sequence ID" value="QHB51321.1"/>
    <property type="molecule type" value="Genomic_DNA"/>
</dbReference>
<evidence type="ECO:0000313" key="9">
    <source>
        <dbReference type="EMBL" id="QHB51321.1"/>
    </source>
</evidence>
<dbReference type="SMR" id="A0A6P1E7W0"/>
<dbReference type="RefSeq" id="WP_035444313.1">
    <property type="nucleotide sequence ID" value="NZ_CABKOL010000106.1"/>
</dbReference>
<dbReference type="GeneID" id="69057389"/>
<feature type="region of interest" description="Disordered" evidence="8">
    <location>
        <begin position="19"/>
        <end position="43"/>
    </location>
</feature>
<evidence type="ECO:0000256" key="2">
    <source>
        <dbReference type="ARBA" id="ARBA00022649"/>
    </source>
</evidence>
<evidence type="ECO:0000313" key="10">
    <source>
        <dbReference type="Proteomes" id="UP000465035"/>
    </source>
</evidence>
<evidence type="ECO:0000256" key="7">
    <source>
        <dbReference type="ARBA" id="ARBA00023016"/>
    </source>
</evidence>
<sequence length="63" mass="7249">MPITPRKMEKKLLKAGFRRIPDRGKGGHRRYRHPDGRTTEIPFHTGELKKGTELAILKEAGLR</sequence>
<name>A0A6P1E7W0_LENHI</name>
<evidence type="ECO:0000256" key="4">
    <source>
        <dbReference type="ARBA" id="ARBA00022759"/>
    </source>
</evidence>
<keyword evidence="6" id="KW-0694">RNA-binding</keyword>
<keyword evidence="2" id="KW-1277">Toxin-antitoxin system</keyword>
<organism evidence="9 10">
    <name type="scientific">Lentilactobacillus hilgardii</name>
    <name type="common">Lactobacillus hilgardii</name>
    <dbReference type="NCBI Taxonomy" id="1588"/>
    <lineage>
        <taxon>Bacteria</taxon>
        <taxon>Bacillati</taxon>
        <taxon>Bacillota</taxon>
        <taxon>Bacilli</taxon>
        <taxon>Lactobacillales</taxon>
        <taxon>Lactobacillaceae</taxon>
        <taxon>Lentilactobacillus</taxon>
    </lineage>
</organism>
<dbReference type="GO" id="GO:0004519">
    <property type="term" value="F:endonuclease activity"/>
    <property type="evidence" value="ECO:0007669"/>
    <property type="project" value="UniProtKB-KW"/>
</dbReference>
<evidence type="ECO:0000256" key="8">
    <source>
        <dbReference type="SAM" id="MobiDB-lite"/>
    </source>
</evidence>
<dbReference type="GO" id="GO:0003729">
    <property type="term" value="F:mRNA binding"/>
    <property type="evidence" value="ECO:0007669"/>
    <property type="project" value="InterPro"/>
</dbReference>
<dbReference type="InterPro" id="IPR012933">
    <property type="entry name" value="HicA_mRNA_interferase"/>
</dbReference>
<dbReference type="GO" id="GO:0016787">
    <property type="term" value="F:hydrolase activity"/>
    <property type="evidence" value="ECO:0007669"/>
    <property type="project" value="UniProtKB-KW"/>
</dbReference>
<dbReference type="Proteomes" id="UP000465035">
    <property type="component" value="Chromosome"/>
</dbReference>
<keyword evidence="4" id="KW-0255">Endonuclease</keyword>
<evidence type="ECO:0000256" key="6">
    <source>
        <dbReference type="ARBA" id="ARBA00022884"/>
    </source>
</evidence>